<dbReference type="SUPFAM" id="SSF55681">
    <property type="entry name" value="Class II aaRS and biotin synthetases"/>
    <property type="match status" value="1"/>
</dbReference>
<gene>
    <name evidence="3" type="primary">SES1_4</name>
    <name evidence="3" type="ORF">VKT23_018005</name>
</gene>
<dbReference type="InterPro" id="IPR045864">
    <property type="entry name" value="aa-tRNA-synth_II/BPL/LPL"/>
</dbReference>
<dbReference type="PANTHER" id="PTHR11778">
    <property type="entry name" value="SERYL-TRNA SYNTHETASE"/>
    <property type="match status" value="1"/>
</dbReference>
<dbReference type="Gene3D" id="3.30.930.10">
    <property type="entry name" value="Bira Bifunctional Protein, Domain 2"/>
    <property type="match status" value="1"/>
</dbReference>
<evidence type="ECO:0000259" key="2">
    <source>
        <dbReference type="Pfam" id="PF00587"/>
    </source>
</evidence>
<evidence type="ECO:0000313" key="3">
    <source>
        <dbReference type="EMBL" id="KAK7438391.1"/>
    </source>
</evidence>
<keyword evidence="3" id="KW-0436">Ligase</keyword>
<proteinExistence type="predicted"/>
<comment type="caution">
    <text evidence="3">The sequence shown here is derived from an EMBL/GenBank/DDBJ whole genome shotgun (WGS) entry which is preliminary data.</text>
</comment>
<sequence>MLAIRRTFEKKLDQQVAIWGIFRVHQFEKVEQFIVDDPEKDWETLENMIINSEEFYRVVGIVSSALNLAAAQKYDLEAWLALGPVRLINSSRSRKHIKNGSCSNCTYYRDHELFLLYGLDLMGICRSTKTRGPLWA</sequence>
<keyword evidence="4" id="KW-1185">Reference proteome</keyword>
<dbReference type="EMBL" id="JBANRG010000079">
    <property type="protein sequence ID" value="KAK7438391.1"/>
    <property type="molecule type" value="Genomic_DNA"/>
</dbReference>
<protein>
    <recommendedName>
        <fullName evidence="1">Seryl-tRNA(Ser) synthetase</fullName>
    </recommendedName>
</protein>
<accession>A0ABR1IT61</accession>
<evidence type="ECO:0000313" key="4">
    <source>
        <dbReference type="Proteomes" id="UP001498398"/>
    </source>
</evidence>
<reference evidence="3 4" key="1">
    <citation type="submission" date="2024-01" db="EMBL/GenBank/DDBJ databases">
        <title>A draft genome for the cacao thread blight pathogen Marasmiellus scandens.</title>
        <authorList>
            <person name="Baruah I.K."/>
            <person name="Leung J."/>
            <person name="Bukari Y."/>
            <person name="Amoako-Attah I."/>
            <person name="Meinhardt L.W."/>
            <person name="Bailey B.A."/>
            <person name="Cohen S.P."/>
        </authorList>
    </citation>
    <scope>NUCLEOTIDE SEQUENCE [LARGE SCALE GENOMIC DNA]</scope>
    <source>
        <strain evidence="3 4">GH-19</strain>
    </source>
</reference>
<name>A0ABR1IT61_9AGAR</name>
<evidence type="ECO:0000256" key="1">
    <source>
        <dbReference type="ARBA" id="ARBA00034892"/>
    </source>
</evidence>
<dbReference type="InterPro" id="IPR002314">
    <property type="entry name" value="aa-tRNA-synt_IIb"/>
</dbReference>
<dbReference type="InterPro" id="IPR002317">
    <property type="entry name" value="Ser-tRNA-ligase_type_1"/>
</dbReference>
<feature type="domain" description="Aminoacyl-tRNA synthetase class II (G/ P/ S/T)" evidence="2">
    <location>
        <begin position="17"/>
        <end position="108"/>
    </location>
</feature>
<organism evidence="3 4">
    <name type="scientific">Marasmiellus scandens</name>
    <dbReference type="NCBI Taxonomy" id="2682957"/>
    <lineage>
        <taxon>Eukaryota</taxon>
        <taxon>Fungi</taxon>
        <taxon>Dikarya</taxon>
        <taxon>Basidiomycota</taxon>
        <taxon>Agaricomycotina</taxon>
        <taxon>Agaricomycetes</taxon>
        <taxon>Agaricomycetidae</taxon>
        <taxon>Agaricales</taxon>
        <taxon>Marasmiineae</taxon>
        <taxon>Omphalotaceae</taxon>
        <taxon>Marasmiellus</taxon>
    </lineage>
</organism>
<dbReference type="GO" id="GO:0004828">
    <property type="term" value="F:serine-tRNA ligase activity"/>
    <property type="evidence" value="ECO:0007669"/>
    <property type="project" value="UniProtKB-EC"/>
</dbReference>
<dbReference type="Pfam" id="PF00587">
    <property type="entry name" value="tRNA-synt_2b"/>
    <property type="match status" value="1"/>
</dbReference>
<dbReference type="Proteomes" id="UP001498398">
    <property type="component" value="Unassembled WGS sequence"/>
</dbReference>